<evidence type="ECO:0000313" key="2">
    <source>
        <dbReference type="Proteomes" id="UP000504882"/>
    </source>
</evidence>
<evidence type="ECO:0008006" key="3">
    <source>
        <dbReference type="Google" id="ProtNLM"/>
    </source>
</evidence>
<reference evidence="1 2" key="1">
    <citation type="submission" date="2019-03" db="EMBL/GenBank/DDBJ databases">
        <title>Genomic features of bacteria from cold environments.</title>
        <authorList>
            <person name="Shen L."/>
        </authorList>
    </citation>
    <scope>NUCLEOTIDE SEQUENCE [LARGE SCALE GENOMIC DNA]</scope>
    <source>
        <strain evidence="2">T3246-1</strain>
    </source>
</reference>
<name>A0ABY2DYN7_9MICO</name>
<dbReference type="EMBL" id="SMNA01000012">
    <property type="protein sequence ID" value="TDE89593.1"/>
    <property type="molecule type" value="Genomic_DNA"/>
</dbReference>
<sequence>MTLALTAVGTATPAAQASSNDPPGGAYTGCPRGAVCVYPDADWNGGNPSYIFFSYGAHRIYNQYGEHRIFNNQTGGAGATLCATSHGTSCRIGVLAGGYRDLDLTPINSIRLFE</sequence>
<proteinExistence type="predicted"/>
<comment type="caution">
    <text evidence="1">The sequence shown here is derived from an EMBL/GenBank/DDBJ whole genome shotgun (WGS) entry which is preliminary data.</text>
</comment>
<dbReference type="Proteomes" id="UP000504882">
    <property type="component" value="Unassembled WGS sequence"/>
</dbReference>
<organism evidence="1 2">
    <name type="scientific">Occultella glacieicola</name>
    <dbReference type="NCBI Taxonomy" id="2518684"/>
    <lineage>
        <taxon>Bacteria</taxon>
        <taxon>Bacillati</taxon>
        <taxon>Actinomycetota</taxon>
        <taxon>Actinomycetes</taxon>
        <taxon>Micrococcales</taxon>
        <taxon>Ruaniaceae</taxon>
        <taxon>Occultella</taxon>
    </lineage>
</organism>
<evidence type="ECO:0000313" key="1">
    <source>
        <dbReference type="EMBL" id="TDE89593.1"/>
    </source>
</evidence>
<accession>A0ABY2DYN7</accession>
<protein>
    <recommendedName>
        <fullName evidence="3">Peptidase inhibitor family I36</fullName>
    </recommendedName>
</protein>
<gene>
    <name evidence="1" type="ORF">EXU48_20300</name>
</gene>
<keyword evidence="2" id="KW-1185">Reference proteome</keyword>